<dbReference type="Pfam" id="PF00698">
    <property type="entry name" value="Acyl_transf_1"/>
    <property type="match status" value="3"/>
</dbReference>
<dbReference type="SMART" id="SM00825">
    <property type="entry name" value="PKS_KS"/>
    <property type="match status" value="3"/>
</dbReference>
<dbReference type="Pfam" id="PF02801">
    <property type="entry name" value="Ketoacyl-synt_C"/>
    <property type="match status" value="3"/>
</dbReference>
<keyword evidence="4" id="KW-0597">Phosphoprotein</keyword>
<dbReference type="PROSITE" id="PS50075">
    <property type="entry name" value="CARRIER"/>
    <property type="match status" value="3"/>
</dbReference>
<dbReference type="Pfam" id="PF14765">
    <property type="entry name" value="PS-DH"/>
    <property type="match status" value="3"/>
</dbReference>
<dbReference type="EMBL" id="JBHSKJ010000001">
    <property type="protein sequence ID" value="MFC5143217.1"/>
    <property type="molecule type" value="Genomic_DNA"/>
</dbReference>
<feature type="region of interest" description="N-terminal hotdog fold" evidence="9">
    <location>
        <begin position="2604"/>
        <end position="2729"/>
    </location>
</feature>
<dbReference type="InterPro" id="IPR049551">
    <property type="entry name" value="PKS_DH_C"/>
</dbReference>
<feature type="region of interest" description="C-terminal hotdog fold" evidence="9">
    <location>
        <begin position="4390"/>
        <end position="4523"/>
    </location>
</feature>
<dbReference type="PROSITE" id="PS00606">
    <property type="entry name" value="KS3_1"/>
    <property type="match status" value="3"/>
</dbReference>
<dbReference type="SUPFAM" id="SSF53901">
    <property type="entry name" value="Thiolase-like"/>
    <property type="match status" value="3"/>
</dbReference>
<feature type="active site" description="Proton donor; for dehydratase activity" evidence="9">
    <location>
        <position position="2798"/>
    </location>
</feature>
<evidence type="ECO:0000256" key="2">
    <source>
        <dbReference type="ARBA" id="ARBA00004792"/>
    </source>
</evidence>
<organism evidence="14 15">
    <name type="scientific">Streptomyces aureoversilis</name>
    <dbReference type="NCBI Taxonomy" id="67277"/>
    <lineage>
        <taxon>Bacteria</taxon>
        <taxon>Bacillati</taxon>
        <taxon>Actinomycetota</taxon>
        <taxon>Actinomycetes</taxon>
        <taxon>Kitasatosporales</taxon>
        <taxon>Streptomycetaceae</taxon>
        <taxon>Streptomyces</taxon>
    </lineage>
</organism>
<feature type="domain" description="Ketosynthase family 3 (KS3)" evidence="12">
    <location>
        <begin position="1729"/>
        <end position="2142"/>
    </location>
</feature>
<dbReference type="CDD" id="cd00833">
    <property type="entry name" value="PKS"/>
    <property type="match status" value="3"/>
</dbReference>
<evidence type="ECO:0000256" key="9">
    <source>
        <dbReference type="PROSITE-ProRule" id="PRU01363"/>
    </source>
</evidence>
<dbReference type="InterPro" id="IPR050091">
    <property type="entry name" value="PKS_NRPS_Biosynth_Enz"/>
</dbReference>
<feature type="domain" description="PKS/mFAS DH" evidence="13">
    <location>
        <begin position="4257"/>
        <end position="4523"/>
    </location>
</feature>
<dbReference type="PANTHER" id="PTHR43775">
    <property type="entry name" value="FATTY ACID SYNTHASE"/>
    <property type="match status" value="1"/>
</dbReference>
<dbReference type="InterPro" id="IPR036736">
    <property type="entry name" value="ACP-like_sf"/>
</dbReference>
<dbReference type="PROSITE" id="PS00012">
    <property type="entry name" value="PHOSPHOPANTETHEINE"/>
    <property type="match status" value="2"/>
</dbReference>
<dbReference type="InterPro" id="IPR016036">
    <property type="entry name" value="Malonyl_transacylase_ACP-bd"/>
</dbReference>
<feature type="region of interest" description="N-terminal hotdog fold" evidence="9">
    <location>
        <begin position="928"/>
        <end position="1053"/>
    </location>
</feature>
<evidence type="ECO:0000313" key="15">
    <source>
        <dbReference type="Proteomes" id="UP001596222"/>
    </source>
</evidence>
<comment type="cofactor">
    <cofactor evidence="1">
        <name>pantetheine 4'-phosphate</name>
        <dbReference type="ChEBI" id="CHEBI:47942"/>
    </cofactor>
</comment>
<dbReference type="InterPro" id="IPR015083">
    <property type="entry name" value="NorB/c/GfsB-D-like_docking"/>
</dbReference>
<feature type="compositionally biased region" description="Low complexity" evidence="10">
    <location>
        <begin position="472"/>
        <end position="484"/>
    </location>
</feature>
<feature type="domain" description="Carrier" evidence="11">
    <location>
        <begin position="4995"/>
        <end position="5070"/>
    </location>
</feature>
<dbReference type="InterPro" id="IPR014031">
    <property type="entry name" value="Ketoacyl_synth_C"/>
</dbReference>
<dbReference type="Gene3D" id="3.10.129.110">
    <property type="entry name" value="Polyketide synthase dehydratase"/>
    <property type="match status" value="3"/>
</dbReference>
<dbReference type="Gene3D" id="3.40.47.10">
    <property type="match status" value="3"/>
</dbReference>
<dbReference type="Pfam" id="PF08659">
    <property type="entry name" value="KR"/>
    <property type="match status" value="3"/>
</dbReference>
<dbReference type="InterPro" id="IPR032821">
    <property type="entry name" value="PKS_assoc"/>
</dbReference>
<feature type="domain" description="Ketosynthase family 3 (KS3)" evidence="12">
    <location>
        <begin position="33"/>
        <end position="460"/>
    </location>
</feature>
<dbReference type="InterPro" id="IPR018201">
    <property type="entry name" value="Ketoacyl_synth_AS"/>
</dbReference>
<evidence type="ECO:0000256" key="5">
    <source>
        <dbReference type="ARBA" id="ARBA00022679"/>
    </source>
</evidence>
<feature type="active site" description="Proton acceptor; for dehydratase activity" evidence="9">
    <location>
        <position position="4289"/>
    </location>
</feature>
<feature type="domain" description="PKS/mFAS DH" evidence="13">
    <location>
        <begin position="2604"/>
        <end position="2875"/>
    </location>
</feature>
<keyword evidence="8" id="KW-0012">Acyltransferase</keyword>
<proteinExistence type="predicted"/>
<dbReference type="InterPro" id="IPR006162">
    <property type="entry name" value="Ppantetheine_attach_site"/>
</dbReference>
<dbReference type="InterPro" id="IPR036291">
    <property type="entry name" value="NAD(P)-bd_dom_sf"/>
</dbReference>
<dbReference type="PANTHER" id="PTHR43775:SF51">
    <property type="entry name" value="INACTIVE PHENOLPHTHIOCEROL SYNTHESIS POLYKETIDE SYNTHASE TYPE I PKS1-RELATED"/>
    <property type="match status" value="1"/>
</dbReference>
<dbReference type="SMART" id="SM00827">
    <property type="entry name" value="PKS_AT"/>
    <property type="match status" value="3"/>
</dbReference>
<dbReference type="CDD" id="cd08956">
    <property type="entry name" value="KR_3_FAS_SDR_x"/>
    <property type="match status" value="3"/>
</dbReference>
<feature type="domain" description="Carrier" evidence="11">
    <location>
        <begin position="1634"/>
        <end position="1709"/>
    </location>
</feature>
<comment type="pathway">
    <text evidence="2">Antibiotic biosynthesis.</text>
</comment>
<dbReference type="InterPro" id="IPR049552">
    <property type="entry name" value="PKS_DH_N"/>
</dbReference>
<dbReference type="SMART" id="SM01294">
    <property type="entry name" value="PKS_PP_betabranch"/>
    <property type="match status" value="3"/>
</dbReference>
<dbReference type="InterPro" id="IPR055123">
    <property type="entry name" value="SpnB-like_Rossmann"/>
</dbReference>
<dbReference type="InterPro" id="IPR020807">
    <property type="entry name" value="PKS_DH"/>
</dbReference>
<evidence type="ECO:0000256" key="10">
    <source>
        <dbReference type="SAM" id="MobiDB-lite"/>
    </source>
</evidence>
<comment type="caution">
    <text evidence="14">The sequence shown here is derived from an EMBL/GenBank/DDBJ whole genome shotgun (WGS) entry which is preliminary data.</text>
</comment>
<dbReference type="PROSITE" id="PS52019">
    <property type="entry name" value="PKS_MFAS_DH"/>
    <property type="match status" value="3"/>
</dbReference>
<dbReference type="Gene3D" id="3.40.366.10">
    <property type="entry name" value="Malonyl-Coenzyme A Acyl Carrier Protein, domain 2"/>
    <property type="match status" value="3"/>
</dbReference>
<keyword evidence="5" id="KW-0808">Transferase</keyword>
<feature type="domain" description="PKS/mFAS DH" evidence="13">
    <location>
        <begin position="928"/>
        <end position="1204"/>
    </location>
</feature>
<dbReference type="SUPFAM" id="SSF47336">
    <property type="entry name" value="ACP-like"/>
    <property type="match status" value="3"/>
</dbReference>
<evidence type="ECO:0000259" key="11">
    <source>
        <dbReference type="PROSITE" id="PS50075"/>
    </source>
</evidence>
<evidence type="ECO:0000259" key="13">
    <source>
        <dbReference type="PROSITE" id="PS52019"/>
    </source>
</evidence>
<feature type="region of interest" description="C-terminal hotdog fold" evidence="9">
    <location>
        <begin position="1065"/>
        <end position="1204"/>
    </location>
</feature>
<feature type="region of interest" description="C-terminal hotdog fold" evidence="9">
    <location>
        <begin position="2741"/>
        <end position="2875"/>
    </location>
</feature>
<feature type="active site" description="Proton donor; for dehydratase activity" evidence="9">
    <location>
        <position position="4447"/>
    </location>
</feature>
<dbReference type="InterPro" id="IPR049900">
    <property type="entry name" value="PKS_mFAS_DH"/>
</dbReference>
<dbReference type="Pfam" id="PF16197">
    <property type="entry name" value="KAsynt_C_assoc"/>
    <property type="match status" value="2"/>
</dbReference>
<dbReference type="InterPro" id="IPR014043">
    <property type="entry name" value="Acyl_transferase_dom"/>
</dbReference>
<gene>
    <name evidence="14" type="ORF">ACFPP6_00675</name>
</gene>
<feature type="domain" description="Ketosynthase family 3 (KS3)" evidence="12">
    <location>
        <begin position="3394"/>
        <end position="3806"/>
    </location>
</feature>
<keyword evidence="3" id="KW-0596">Phosphopantetheine</keyword>
<name>A0ABV9ZQ05_9ACTN</name>
<evidence type="ECO:0000259" key="12">
    <source>
        <dbReference type="PROSITE" id="PS52004"/>
    </source>
</evidence>
<evidence type="ECO:0000256" key="3">
    <source>
        <dbReference type="ARBA" id="ARBA00022450"/>
    </source>
</evidence>
<sequence>MTNDDKLLDYLKRVTADLHQTRQRLRDVESGDEEPVAIVGMSCRFPGGVSTPEELWQLVHDGTDAITGFPEDRGWDVDSLYDPDPDAAGKSYVRRGGFLHDAGDFEPGFFGISPREAVAMDPQQRLLLEVSWEALERAGIAPDSVRGAQVGVFAGTNGQDYRDLLAKLPQDTEAALGTGSLAAVISGRISYTLGIEGPSVTIDTACSSALVALHLAVQALRQKECSLALAGGATVMSTPGSFVAFSRQRGLAPDGRCKSFADAADGTGWGEGAGMLLLERLSDARRNGHRVLAVVRGSAVNQDGASNGLTAPNGPSQQRVIRQALANARLSASDVDAVEAHGTGTTLGDPIEAQALLATYGQGRPDGQPLWLGSVKSNIGHTQAAAGVAGVIKMVMAMRHGVLPRTLHVDAPSAQVDWSAGDVRLLTETRRWPEAGGRPRRAGISSFGASGTNAHTIIEQAPPEEPAEEEPQAAPATPRATAAATAPAAASGIVPWIVSGRTAAALRDQAARLAAVAGPMDPVDVGFSLATTRTAHPHRAVVLGRTREELLGGLTALAEESAGALRGRTAKGLTAFLFTGQGAQRPGMGKELYEEFPVFARAFDEVCGHFDAGLRETVFGTDPGPLNRTARTQAALFAVEVALFRLVESWGLRPDFLAGHSIGELAAAHAAGVLTLPDACALVAARGRLMQALPAGGAMVAVRAGEAEVTPLLSGRVGIAAVNGPEAVVVSGDEDAVTELAARFGKTKRLPVSHAFHSPLMEPMLAEFRAVAESVSYARASVPVVSNVTGRLATDEPTSPEYWVRHVREAVRFHDGVRALEEAGVTRFLELGPDAVLTAMARDCLGEGKSADAVLASATRRGRPEPETLLTAVAQLHIGGHSPDWAALFEGARRVELPTTAFQRERFWADVPASAGDVTSAGLDPAEHPLLGATTMLADEGGAVFTGRLSVRTHPWLADHVVGEAVVLPGTGMVELAVRAGDQVGCGHLEELTLEAPLVLPGRDGVRVQVTAGAPGPAGSRTVSIYSRPENAPAGQPWTRHATGLLGTAAAAPGEPLTAWPPAGAEELDTTGLYERHAASGLHYGPVFQGLRAAWQRDGEVFAEVRLPEQPAADAGRFGLHPAAFDAALHALALIGDGSDDETARLPFMFAGVSLHAAGASVLRVRLTPAGAHAFAVDLADATGAPVATVTTLASRPLTNLKQAQDPHADALFRLGWTPVPQQGAAASDTGHRLLETTPGTGADAVRAATRTALEALQDDDPRTLVVLTRGAVSVAGEDVPDLAGAAVWGLVRSAQSENPGRFVLLDLDAAADTAASVQLALATDEPQVAVRDGVAHAARLTAAPPGPGDAPGLDPDGTVLLTGATGGLGPVLARHLVTALGARRLLLLSRSGGAGDLVAELAALGAHATVAACDVADRAALAATLADIPAAHPLTAVVHAAGVLDDGVVASLTPGRLDAVLRPKADGALNLHELTAGADLRAFVLFSSVAGVVGAPGQGNYAAANAFLDGLAAHRHARGLPALSLAWGPWAPTGGMTSGLDGADRARISRGGMAELSEQDGVALFDLARRTGHAAVAPVRLSLPALRAQGAALAPVFRSLAGRTVRREAAVTEGAGLSLAERLDGLGGTERLDALLQLVRTQVAAVLGHSSPEAVDPERAFQDLGFDSLAAIELRNALSTETGQRLPSTLVFDYPSSQALAAHLAEQAAGERTGARKAARTTAAARTDEPIAIVGMACRYPGGVTSPDGLWQLVADEADAISDFPVDRGWDTDRIYDPTGERPDTTYVRRGGFLHDAGEFDAGFFGISPREALLMDPQQRLLLEGSWEALESAGIDPGSLKGSRTGVFAGVMYHDYFGSFGSGSIVSGRVAYTLGLEGPTLSIDTACSSSLVALHLAVQSLRQGESSLALVGGVAVMATPDTFVEFSRQGALAADATCRAFATSAGGTVWGEGVGVLVVERLSDARRNGHRVLAVVRGSAVNQDGASNGLTAPNGPSQQRVIRQALENAGLATADVDAVEAHGTGTTLGDPIEAQALLATYGQDRPEDRPLWLGSLKSNIGHTQAAAGVAGVIKMVQAMRHGVLPRTLHVDEPSDQVDWAAGSVELLTRAREWPQTDGRPRRAGISSFGISGTNAHTIIEEAPAAPAPEQRPAAAPSVPWLLSAKTRAALPAQAGRLLAHLDAHPDLDPSDIGFSLATTRAHFAHRAAVTGTDRAALRDSLAALAEGATAPGLVEGTAAGGARPVFVFPGQGSQWQGMATGLIDESPVFAAAMNDCAAACAPFVDWDFAAELRGPLDRVDVVQPLLWAVMVSLAKTWSAHGVRPAAVIGHSQGEIAAACAAGALSLEDGARIVTLRSKAIAEDLSGGGGMMSVALPADEVARRLSAWDGRLSVAAVNGSGSVVVSGETEALDLLQTRLKDEGIRVKRLPVDYASHSAQVETIRDRLLADLAGVRPRPSDVPFYSTVTGGLLDTTGLDAGYWYTNLRQTVLFEQATRAAVGKGHGLFVESSPHPVLTLGIQETDDGVTAIGSLRRDEGGVERFTAALAEAHAHGVPVDWKALFDGGRPRRVDLPTYAFEHERFWLDSAAGGADVTSAGLAPTDHPLLSAAMTRADSDGAVLTGRLSVGTHPWLADHVVGGELLFPGTGYLELAVRAGDQVGCGRVTELTLQAPLVLQEHGAVQLQVVVGEAGDGSVRPVTVYSRAESTEDELPWTRHADGLLAPAGTPAEPELAVWPPAGAEPVPLDGVYEQLAEAGLAYGPAFQGLRTAWRLGEDVYAEVSLGEQADGYGLHPALSDAALHAVGLTSVAGDDALLPFAWSDVQLHATGATDLRVRVRPAGAEGAVSLTLADATGAPVATVGSLALRPIPAEQLAAAAKSARAGSLYRVDWIPAPATNAGPAGDHEVLHAAAGTSAEEVRAGVAGLLDRLRDGLAGDALLVVVTGPDLAGAAAAGLTRSAQTENPGRIVLVETDGTDVPDDGALAAALAAGEPHVALRDGAVHVPRLARAEAADDDAPAADLGGGTVLVTGATGALGGLIARHLVTERGARHLLLLSRRGADAGLVAGLTGLGAEVTTAACDVADRDSLAGVLAGIPAERPLTAVVHAAGVLADGVLSSLTPEHLDTVLRPKVDAAWHLHELTAGLDLQAFVLFSSAAATLGSPGQANYAAANAFLDALAAHRRGLGLPAQSMAWGLWAQSGGMTGTLDDTDRSRISRGGVAALENDEGLALFDAALQAHDPAVLPVKLDLAALRAQGDGLAPLFRGLVRGRRQAASGGPATGTDSLRARLAALPDAEREPVLVDLVRTHVAAVLGHRSGDAVERDKAFRELGFDSLAAVELRNGLSAATGLRLPATVVFDHPSPAGLARHLLAELVGGLDAAPEQTASAAADDEPVAIIGMSCRYPGGVNSPEDLWRLIAGESDAIGEFPADRGWDLEALYDPTLDREGTSYARHGGFLHDAGDFDAAFFGMDPEEALVTDPQQRLLLETSWEALERAAIDPAGLRGSQTGVFAGVMYHDYFGSFGSGSVVSGRVAYTLGLEGPTLSVDTACSSSLVALHLAVQSLRRGECTLALAGGVTVMATPGTFVEFSRQRGLSRDGRCRPFADAANGTGFSEGAGVLLLERLSDARRNGHRVLAVVRGTAVNQDGASNGITAPNGPAQQRVIRRALAAAGVSGADVDVVEAHGTGTTLGDPIEAQALIATYGKEHTGDRPLWLGSVKSNLGHTQAAAGVAGVIKMVQALRNEILPRTLHVDEPSRHVDWSDGTVRLLTEAREWPEYGRPRRAGVSSFGISGTNAHVVLEAAPADAGPAPEPRTAPLPAVPWLLSGHDQDALRAQAGRLLSHLADRDDLDPHRVAGALAGARTALTHRAAVTGGDREELLRGLRALAAGTASPSVVTGTATDGRLAFLFSGQGSQLAGMGLELAAAFPAFDRALDEVCGHLDPLLDRPLRDVLPSAELLERTEYTQPALFAVEVALFRLLESWGVRPHLLAGHSVGEFAAAHVAGVWSLADAATLVAARGRLMQALPAGGTMVAVKAAEDEITPLLTGDVSIAAVNGPDSVVLSGPAEEVRAIAGRFERTRELAVSHAFHSPLMEPMLDAFRETAEGIAFHPPRIPFVSALTGAEATADELCSPEYWVRHARSAVRFADAVRVLEDAGARRFAEIGPGGVLTALAAECLTGDAALIPLLRKGRDEPAAVAAALGALHAHGGTVDWARLLPDGRGVDLPTYAFQRRRYWMASDAPGLRAAADHPLLGTAVELAGADGLLFTGSLSLQSHPWLADHAVGGTVLLPGTAFVEMALAAGARAGCGTVEELTIAEPLVLPGNGTVRLQCTVSEPDASGARAFRVWSAAAAGDPWTTHATGLLTAGAAPAAAEPQAWPPAAEPLDLDGVYERLAALGASYGPRFQGLRAAWRRGNEVFAEIELPVESDAFALHPALFDAALHAIGLRESAAERMTLPFAWTGVELHAVGATALRVRITGDGPGSVRIEATDGLGVPVLSVRSLTLREISADRLASAAAGRSDTLFAVEWVKAPGDDMAPVTGRWAVLGDGQGIAGALEGEVASVHAVADLDEAAAHLPAPADVLVLPYTGGDGPQALRSGTAALLGRLRSWLADPRFEASTLAVVTGGAVSTDGEDVTDLAGAAAWGLLRSAQSEHPGRIVLIDLDAHAGPDAYRLLPAAVATGEPQLALRSGVLSAPRLTRAAQSAARSADWHGTVLVTGGTGALGRLVARHLVTAHGVPKLLLTSRRGPDAPGAAELRAELAALGAEVTVAACDAADRDALERLLAEHPVTGVVHAAGVLDDGVIDSLTPERLDTVLRPKADAARHLHELTKDRPLSAFVLFSSAAGLLGSPGQASYAAANSFLDALAVHRRAAGLPATSLAWGAWSGGGGMADRLGEADTRRLAQAGVAGLGEDEALALFDAASGHEETVLVPARLDTAAMARSGRIPPLLRGLVRPSRPVARAASTASAALRNRLAGLPAEERTPLLLEVVGEQAAAVLGITAIEPDRAFGELGFDSLTAVEFRNGLNGTTGLRLPATLIFDYPSPQALADHLAAELAPAERSAAGAEGAGGAEEAAVRRALAGLPLAALRDAGLLDGLLDLAGVRPRPGAEQEDGSGASIDAMDAESLISLALEGTAGDDDAL</sequence>
<dbReference type="PROSITE" id="PS52004">
    <property type="entry name" value="KS3_2"/>
    <property type="match status" value="3"/>
</dbReference>
<keyword evidence="7" id="KW-0511">Multifunctional enzyme</keyword>
<dbReference type="SMART" id="SM00826">
    <property type="entry name" value="PKS_DH"/>
    <property type="match status" value="3"/>
</dbReference>
<dbReference type="InterPro" id="IPR016035">
    <property type="entry name" value="Acyl_Trfase/lysoPLipase"/>
</dbReference>
<evidence type="ECO:0000256" key="7">
    <source>
        <dbReference type="ARBA" id="ARBA00023268"/>
    </source>
</evidence>
<dbReference type="SUPFAM" id="SSF55048">
    <property type="entry name" value="Probable ACP-binding domain of malonyl-CoA ACP transacylase"/>
    <property type="match status" value="3"/>
</dbReference>
<reference evidence="15" key="1">
    <citation type="journal article" date="2019" name="Int. J. Syst. Evol. Microbiol.">
        <title>The Global Catalogue of Microorganisms (GCM) 10K type strain sequencing project: providing services to taxonomists for standard genome sequencing and annotation.</title>
        <authorList>
            <consortium name="The Broad Institute Genomics Platform"/>
            <consortium name="The Broad Institute Genome Sequencing Center for Infectious Disease"/>
            <person name="Wu L."/>
            <person name="Ma J."/>
        </authorList>
    </citation>
    <scope>NUCLEOTIDE SEQUENCE [LARGE SCALE GENOMIC DNA]</scope>
    <source>
        <strain evidence="15">CGMCC 4.1641</strain>
    </source>
</reference>
<evidence type="ECO:0000256" key="1">
    <source>
        <dbReference type="ARBA" id="ARBA00001957"/>
    </source>
</evidence>
<evidence type="ECO:0000256" key="6">
    <source>
        <dbReference type="ARBA" id="ARBA00023194"/>
    </source>
</evidence>
<dbReference type="SMART" id="SM00823">
    <property type="entry name" value="PKS_PP"/>
    <property type="match status" value="3"/>
</dbReference>
<evidence type="ECO:0000313" key="14">
    <source>
        <dbReference type="EMBL" id="MFC5143217.1"/>
    </source>
</evidence>
<dbReference type="Pfam" id="PF22621">
    <property type="entry name" value="CurL-like_PKS_C"/>
    <property type="match status" value="1"/>
</dbReference>
<feature type="region of interest" description="N-terminal hotdog fold" evidence="9">
    <location>
        <begin position="4257"/>
        <end position="4379"/>
    </location>
</feature>
<keyword evidence="6" id="KW-0045">Antibiotic biosynthesis</keyword>
<feature type="domain" description="Carrier" evidence="11">
    <location>
        <begin position="3301"/>
        <end position="3376"/>
    </location>
</feature>
<dbReference type="InterPro" id="IPR016039">
    <property type="entry name" value="Thiolase-like"/>
</dbReference>
<dbReference type="Gene3D" id="3.40.50.720">
    <property type="entry name" value="NAD(P)-binding Rossmann-like Domain"/>
    <property type="match status" value="3"/>
</dbReference>
<dbReference type="SMART" id="SM00822">
    <property type="entry name" value="PKS_KR"/>
    <property type="match status" value="3"/>
</dbReference>
<dbReference type="InterPro" id="IPR014030">
    <property type="entry name" value="Ketoacyl_synth_N"/>
</dbReference>
<dbReference type="Gene3D" id="3.30.70.3290">
    <property type="match status" value="3"/>
</dbReference>
<dbReference type="Gene3D" id="1.10.1200.10">
    <property type="entry name" value="ACP-like"/>
    <property type="match status" value="3"/>
</dbReference>
<feature type="region of interest" description="Disordered" evidence="10">
    <location>
        <begin position="462"/>
        <end position="484"/>
    </location>
</feature>
<dbReference type="Pfam" id="PF21089">
    <property type="entry name" value="PKS_DH_N"/>
    <property type="match status" value="3"/>
</dbReference>
<dbReference type="Pfam" id="PF22953">
    <property type="entry name" value="SpnB_Rossmann"/>
    <property type="match status" value="3"/>
</dbReference>
<dbReference type="InterPro" id="IPR013968">
    <property type="entry name" value="PKS_KR"/>
</dbReference>
<evidence type="ECO:0000256" key="4">
    <source>
        <dbReference type="ARBA" id="ARBA00022553"/>
    </source>
</evidence>
<dbReference type="RefSeq" id="WP_382035685.1">
    <property type="nucleotide sequence ID" value="NZ_JBHSKJ010000001.1"/>
</dbReference>
<dbReference type="InterPro" id="IPR001227">
    <property type="entry name" value="Ac_transferase_dom_sf"/>
</dbReference>
<evidence type="ECO:0000256" key="8">
    <source>
        <dbReference type="ARBA" id="ARBA00023315"/>
    </source>
</evidence>
<keyword evidence="15" id="KW-1185">Reference proteome</keyword>
<feature type="active site" description="Proton acceptor; for dehydratase activity" evidence="9">
    <location>
        <position position="960"/>
    </location>
</feature>
<dbReference type="InterPro" id="IPR042104">
    <property type="entry name" value="PKS_dehydratase_sf"/>
</dbReference>
<dbReference type="SUPFAM" id="SSF51735">
    <property type="entry name" value="NAD(P)-binding Rossmann-fold domains"/>
    <property type="match status" value="6"/>
</dbReference>
<dbReference type="Pfam" id="PF00109">
    <property type="entry name" value="ketoacyl-synt"/>
    <property type="match status" value="3"/>
</dbReference>
<feature type="active site" description="Proton donor; for dehydratase activity" evidence="9">
    <location>
        <position position="1126"/>
    </location>
</feature>
<accession>A0ABV9ZQ05</accession>
<dbReference type="InterPro" id="IPR020806">
    <property type="entry name" value="PKS_PP-bd"/>
</dbReference>
<dbReference type="Pfam" id="PF00550">
    <property type="entry name" value="PP-binding"/>
    <property type="match status" value="3"/>
</dbReference>
<dbReference type="InterPro" id="IPR009081">
    <property type="entry name" value="PP-bd_ACP"/>
</dbReference>
<protein>
    <submittedName>
        <fullName evidence="14">SDR family NAD(P)-dependent oxidoreductase</fullName>
    </submittedName>
</protein>
<dbReference type="Pfam" id="PF08990">
    <property type="entry name" value="Docking"/>
    <property type="match status" value="1"/>
</dbReference>
<dbReference type="InterPro" id="IPR057326">
    <property type="entry name" value="KR_dom"/>
</dbReference>
<feature type="active site" description="Proton acceptor; for dehydratase activity" evidence="9">
    <location>
        <position position="2636"/>
    </location>
</feature>
<dbReference type="SUPFAM" id="SSF52151">
    <property type="entry name" value="FabD/lysophospholipase-like"/>
    <property type="match status" value="3"/>
</dbReference>
<dbReference type="Proteomes" id="UP001596222">
    <property type="component" value="Unassembled WGS sequence"/>
</dbReference>
<dbReference type="InterPro" id="IPR020841">
    <property type="entry name" value="PKS_Beta-ketoAc_synthase_dom"/>
</dbReference>